<dbReference type="HOGENOM" id="CLU_1643615_0_0_1"/>
<dbReference type="InParanoid" id="G3JEN6"/>
<evidence type="ECO:0000313" key="1">
    <source>
        <dbReference type="EMBL" id="EGX93433.1"/>
    </source>
</evidence>
<name>G3JEN6_CORMM</name>
<organism evidence="1 2">
    <name type="scientific">Cordyceps militaris (strain CM01)</name>
    <name type="common">Caterpillar fungus</name>
    <dbReference type="NCBI Taxonomy" id="983644"/>
    <lineage>
        <taxon>Eukaryota</taxon>
        <taxon>Fungi</taxon>
        <taxon>Dikarya</taxon>
        <taxon>Ascomycota</taxon>
        <taxon>Pezizomycotina</taxon>
        <taxon>Sordariomycetes</taxon>
        <taxon>Hypocreomycetidae</taxon>
        <taxon>Hypocreales</taxon>
        <taxon>Cordycipitaceae</taxon>
        <taxon>Cordyceps</taxon>
    </lineage>
</organism>
<dbReference type="GeneID" id="18166828"/>
<dbReference type="AlphaFoldDB" id="G3JEN6"/>
<reference evidence="1 2" key="1">
    <citation type="journal article" date="2011" name="Genome Biol.">
        <title>Genome sequence of the insect pathogenic fungus Cordyceps militaris, a valued traditional Chinese medicine.</title>
        <authorList>
            <person name="Zheng P."/>
            <person name="Xia Y."/>
            <person name="Xiao G."/>
            <person name="Xiong C."/>
            <person name="Hu X."/>
            <person name="Zhang S."/>
            <person name="Zheng H."/>
            <person name="Huang Y."/>
            <person name="Zhou Y."/>
            <person name="Wang S."/>
            <person name="Zhao G.P."/>
            <person name="Liu X."/>
            <person name="St Leger R.J."/>
            <person name="Wang C."/>
        </authorList>
    </citation>
    <scope>NUCLEOTIDE SEQUENCE [LARGE SCALE GENOMIC DNA]</scope>
    <source>
        <strain evidence="1 2">CM01</strain>
    </source>
</reference>
<dbReference type="Proteomes" id="UP000001610">
    <property type="component" value="Unassembled WGS sequence"/>
</dbReference>
<dbReference type="KEGG" id="cmt:CCM_04807"/>
<keyword evidence="2" id="KW-1185">Reference proteome</keyword>
<sequence length="161" mass="18046">MATFLGRNAFWARFRPLIRLGSCATLGRFQANVYRRAGFPDPFFLTNSGQLYSMVLVWTGVLLWQPPSCFLPSMDPCRPYSPCPLAFAAPSSVARIHNSAPRSHTRGIPNRLGFYAEKLKDTWEGGRATRVAPRAPLTEPCCRVWQGRTEQKAPKLASFPD</sequence>
<protein>
    <submittedName>
        <fullName evidence="1">Uncharacterized protein</fullName>
    </submittedName>
</protein>
<accession>G3JEN6</accession>
<proteinExistence type="predicted"/>
<evidence type="ECO:0000313" key="2">
    <source>
        <dbReference type="Proteomes" id="UP000001610"/>
    </source>
</evidence>
<gene>
    <name evidence="1" type="ORF">CCM_04807</name>
</gene>
<dbReference type="EMBL" id="JH126401">
    <property type="protein sequence ID" value="EGX93433.1"/>
    <property type="molecule type" value="Genomic_DNA"/>
</dbReference>
<dbReference type="RefSeq" id="XP_006670016.1">
    <property type="nucleotide sequence ID" value="XM_006669953.1"/>
</dbReference>
<dbReference type="VEuPathDB" id="FungiDB:CCM_04807"/>